<protein>
    <submittedName>
        <fullName evidence="1">Late competence development ComFB family protein</fullName>
    </submittedName>
</protein>
<name>A0A9J6RPC6_9GAMM</name>
<proteinExistence type="predicted"/>
<evidence type="ECO:0000313" key="1">
    <source>
        <dbReference type="EMBL" id="MCZ0865975.1"/>
    </source>
</evidence>
<reference evidence="1 2" key="1">
    <citation type="submission" date="2022-12" db="EMBL/GenBank/DDBJ databases">
        <title>Dasania phycosphaerae sp. nov., isolated from particulate material of the south coast of Korea.</title>
        <authorList>
            <person name="Jiang Y."/>
        </authorList>
    </citation>
    <scope>NUCLEOTIDE SEQUENCE [LARGE SCALE GENOMIC DNA]</scope>
    <source>
        <strain evidence="1 2">GY-19</strain>
    </source>
</reference>
<comment type="caution">
    <text evidence="1">The sequence shown here is derived from an EMBL/GenBank/DDBJ whole genome shotgun (WGS) entry which is preliminary data.</text>
</comment>
<evidence type="ECO:0000313" key="2">
    <source>
        <dbReference type="Proteomes" id="UP001069090"/>
    </source>
</evidence>
<dbReference type="Pfam" id="PF10719">
    <property type="entry name" value="ComFB"/>
    <property type="match status" value="1"/>
</dbReference>
<gene>
    <name evidence="1" type="ORF">O0V09_12245</name>
</gene>
<dbReference type="EMBL" id="JAPTGG010000009">
    <property type="protein sequence ID" value="MCZ0865975.1"/>
    <property type="molecule type" value="Genomic_DNA"/>
</dbReference>
<dbReference type="Proteomes" id="UP001069090">
    <property type="component" value="Unassembled WGS sequence"/>
</dbReference>
<sequence>MLLSGFNFRGGSPSDIDSIHNYYETLVLQELQRVLVGKDVDGEYIADVSCVALNNLPPRYIRHDVDMMFYLSSGERSEINHKVTKAVSDAIAYVNERTRQED</sequence>
<dbReference type="InterPro" id="IPR019657">
    <property type="entry name" value="ComFB"/>
</dbReference>
<dbReference type="RefSeq" id="WP_258332128.1">
    <property type="nucleotide sequence ID" value="NZ_JAPTGG010000009.1"/>
</dbReference>
<keyword evidence="2" id="KW-1185">Reference proteome</keyword>
<accession>A0A9J6RPC6</accession>
<dbReference type="AlphaFoldDB" id="A0A9J6RPC6"/>
<organism evidence="1 2">
    <name type="scientific">Dasania phycosphaerae</name>
    <dbReference type="NCBI Taxonomy" id="2950436"/>
    <lineage>
        <taxon>Bacteria</taxon>
        <taxon>Pseudomonadati</taxon>
        <taxon>Pseudomonadota</taxon>
        <taxon>Gammaproteobacteria</taxon>
        <taxon>Cellvibrionales</taxon>
        <taxon>Spongiibacteraceae</taxon>
        <taxon>Dasania</taxon>
    </lineage>
</organism>